<name>A0A158NJM8_ATTCE</name>
<evidence type="ECO:0000313" key="2">
    <source>
        <dbReference type="Proteomes" id="UP000005205"/>
    </source>
</evidence>
<gene>
    <name evidence="1" type="primary">105620870</name>
</gene>
<reference evidence="2" key="1">
    <citation type="journal article" date="2011" name="PLoS Genet.">
        <title>The genome sequence of the leaf-cutter ant Atta cephalotes reveals insights into its obligate symbiotic lifestyle.</title>
        <authorList>
            <person name="Suen G."/>
            <person name="Teiling C."/>
            <person name="Li L."/>
            <person name="Holt C."/>
            <person name="Abouheif E."/>
            <person name="Bornberg-Bauer E."/>
            <person name="Bouffard P."/>
            <person name="Caldera E.J."/>
            <person name="Cash E."/>
            <person name="Cavanaugh A."/>
            <person name="Denas O."/>
            <person name="Elhaik E."/>
            <person name="Fave M.J."/>
            <person name="Gadau J."/>
            <person name="Gibson J.D."/>
            <person name="Graur D."/>
            <person name="Grubbs K.J."/>
            <person name="Hagen D.E."/>
            <person name="Harkins T.T."/>
            <person name="Helmkampf M."/>
            <person name="Hu H."/>
            <person name="Johnson B.R."/>
            <person name="Kim J."/>
            <person name="Marsh S.E."/>
            <person name="Moeller J.A."/>
            <person name="Munoz-Torres M.C."/>
            <person name="Murphy M.C."/>
            <person name="Naughton M.C."/>
            <person name="Nigam S."/>
            <person name="Overson R."/>
            <person name="Rajakumar R."/>
            <person name="Reese J.T."/>
            <person name="Scott J.J."/>
            <person name="Smith C.R."/>
            <person name="Tao S."/>
            <person name="Tsutsui N.D."/>
            <person name="Viljakainen L."/>
            <person name="Wissler L."/>
            <person name="Yandell M.D."/>
            <person name="Zimmer F."/>
            <person name="Taylor J."/>
            <person name="Slater S.C."/>
            <person name="Clifton S.W."/>
            <person name="Warren W.C."/>
            <person name="Elsik C.G."/>
            <person name="Smith C.D."/>
            <person name="Weinstock G.M."/>
            <person name="Gerardo N.M."/>
            <person name="Currie C.R."/>
        </authorList>
    </citation>
    <scope>NUCLEOTIDE SEQUENCE [LARGE SCALE GENOMIC DNA]</scope>
</reference>
<dbReference type="OrthoDB" id="7521360at2759"/>
<dbReference type="Proteomes" id="UP000005205">
    <property type="component" value="Unassembled WGS sequence"/>
</dbReference>
<reference evidence="1" key="2">
    <citation type="submission" date="2016-04" db="UniProtKB">
        <authorList>
            <consortium name="EnsemblMetazoa"/>
        </authorList>
    </citation>
    <scope>IDENTIFICATION</scope>
</reference>
<dbReference type="STRING" id="12957.A0A158NJM8"/>
<organism evidence="1 2">
    <name type="scientific">Atta cephalotes</name>
    <name type="common">Leafcutter ant</name>
    <dbReference type="NCBI Taxonomy" id="12957"/>
    <lineage>
        <taxon>Eukaryota</taxon>
        <taxon>Metazoa</taxon>
        <taxon>Ecdysozoa</taxon>
        <taxon>Arthropoda</taxon>
        <taxon>Hexapoda</taxon>
        <taxon>Insecta</taxon>
        <taxon>Pterygota</taxon>
        <taxon>Neoptera</taxon>
        <taxon>Endopterygota</taxon>
        <taxon>Hymenoptera</taxon>
        <taxon>Apocrita</taxon>
        <taxon>Aculeata</taxon>
        <taxon>Formicoidea</taxon>
        <taxon>Formicidae</taxon>
        <taxon>Myrmicinae</taxon>
        <taxon>Atta</taxon>
    </lineage>
</organism>
<dbReference type="AlphaFoldDB" id="A0A158NJM8"/>
<protein>
    <submittedName>
        <fullName evidence="1">Uncharacterized protein</fullName>
    </submittedName>
</protein>
<dbReference type="EnsemblMetazoa" id="XM_012202346.1">
    <property type="protein sequence ID" value="XP_012057736.1"/>
    <property type="gene ID" value="LOC105620870"/>
</dbReference>
<dbReference type="InParanoid" id="A0A158NJM8"/>
<sequence length="258" mass="31355">MNTMNIIKEYERRCSFMHRRLRTDPQCHPKLRSFVQSFKLNREAFIRHIMLHCYEKEYIVFANELTFIFWNEFGWTDEMMAYENIIRITADVSQVALMYLDTFPKHTFIMLLYAIVKFSKNVIKKMTSDKHKTICCNLLRTLSSINTVVSETYYGKMYDLWLKRIQNIDPHLEAEIYFNKIHKWMYSIFEYEFETMPLVHKKCICNENFYCKYHTLLIKKEITAKYNAYIFVCECIKLHCNTNVQYSERLLQNLCLEK</sequence>
<proteinExistence type="predicted"/>
<accession>A0A158NJM8</accession>
<dbReference type="KEGG" id="acep:105620870"/>
<keyword evidence="2" id="KW-1185">Reference proteome</keyword>
<dbReference type="EMBL" id="ADTU01018074">
    <property type="status" value="NOT_ANNOTATED_CDS"/>
    <property type="molecule type" value="Genomic_DNA"/>
</dbReference>
<evidence type="ECO:0000313" key="1">
    <source>
        <dbReference type="EnsemblMetazoa" id="XP_012057736.1"/>
    </source>
</evidence>